<proteinExistence type="predicted"/>
<keyword evidence="3" id="KW-1185">Reference proteome</keyword>
<gene>
    <name evidence="2" type="ORF">TWF481_007435</name>
</gene>
<organism evidence="2 3">
    <name type="scientific">Arthrobotrys musiformis</name>
    <dbReference type="NCBI Taxonomy" id="47236"/>
    <lineage>
        <taxon>Eukaryota</taxon>
        <taxon>Fungi</taxon>
        <taxon>Dikarya</taxon>
        <taxon>Ascomycota</taxon>
        <taxon>Pezizomycotina</taxon>
        <taxon>Orbiliomycetes</taxon>
        <taxon>Orbiliales</taxon>
        <taxon>Orbiliaceae</taxon>
        <taxon>Arthrobotrys</taxon>
    </lineage>
</organism>
<comment type="caution">
    <text evidence="2">The sequence shown here is derived from an EMBL/GenBank/DDBJ whole genome shotgun (WGS) entry which is preliminary data.</text>
</comment>
<reference evidence="2 3" key="1">
    <citation type="submission" date="2023-08" db="EMBL/GenBank/DDBJ databases">
        <authorList>
            <person name="Palmer J.M."/>
        </authorList>
    </citation>
    <scope>NUCLEOTIDE SEQUENCE [LARGE SCALE GENOMIC DNA]</scope>
    <source>
        <strain evidence="2 3">TWF481</strain>
    </source>
</reference>
<dbReference type="Proteomes" id="UP001370758">
    <property type="component" value="Unassembled WGS sequence"/>
</dbReference>
<feature type="region of interest" description="Disordered" evidence="1">
    <location>
        <begin position="1"/>
        <end position="91"/>
    </location>
</feature>
<evidence type="ECO:0000313" key="3">
    <source>
        <dbReference type="Proteomes" id="UP001370758"/>
    </source>
</evidence>
<accession>A0AAV9WCT5</accession>
<name>A0AAV9WCT5_9PEZI</name>
<sequence length="393" mass="45352">MKKATIASKFSKRSPRGPPNPLELTRKLQDYLDEQEASAGSGLRGKQGGLSSSKQGRDGPVPPVVPIPTVPEPAAPEPAAPEPTDPESEEPEHVILDIENYPKWRAYMIDLFKKQGLFPVLLKPWHDGKHGEHKVRDVCFYSDLPTVDPKHIRLYSKEKVEEAFIRSEGTSLILAHIPPDFRQFFDHYQDDPYIMWREIKRFWKSEDVHDRIWQGWIRRELRDNCELKEGQTIKEHMDKCRALYRNLVRFGGEMSAQELINCITDKIPVREYGIITEKVNSYVQVMQGVRVVVDPRPLQEQLDDLQEKLEARERVLAAIEAEKDRVFDEKWKKAKERAGVDFHNIQKWLEKVKLRHDQGTLDMESLDVSPPTPTPPSSLERDPTSASDYFSSP</sequence>
<dbReference type="AlphaFoldDB" id="A0AAV9WCT5"/>
<evidence type="ECO:0000256" key="1">
    <source>
        <dbReference type="SAM" id="MobiDB-lite"/>
    </source>
</evidence>
<protein>
    <submittedName>
        <fullName evidence="2">Uncharacterized protein</fullName>
    </submittedName>
</protein>
<feature type="compositionally biased region" description="Pro residues" evidence="1">
    <location>
        <begin position="60"/>
        <end position="83"/>
    </location>
</feature>
<dbReference type="EMBL" id="JAVHJL010000004">
    <property type="protein sequence ID" value="KAK6505540.1"/>
    <property type="molecule type" value="Genomic_DNA"/>
</dbReference>
<feature type="region of interest" description="Disordered" evidence="1">
    <location>
        <begin position="360"/>
        <end position="393"/>
    </location>
</feature>
<evidence type="ECO:0000313" key="2">
    <source>
        <dbReference type="EMBL" id="KAK6505540.1"/>
    </source>
</evidence>
<feature type="compositionally biased region" description="Polar residues" evidence="1">
    <location>
        <begin position="384"/>
        <end position="393"/>
    </location>
</feature>